<evidence type="ECO:0000313" key="2">
    <source>
        <dbReference type="Proteomes" id="UP000005695"/>
    </source>
</evidence>
<accession>Q1K2Q8</accession>
<dbReference type="AlphaFoldDB" id="Q1K2Q8"/>
<proteinExistence type="predicted"/>
<reference evidence="1" key="2">
    <citation type="submission" date="2006-05" db="EMBL/GenBank/DDBJ databases">
        <title>Sequencing of the draft genome and assembly of Desulfuromonas acetoxidans DSM 684.</title>
        <authorList>
            <consortium name="US DOE Joint Genome Institute (JGI-PGF)"/>
            <person name="Copeland A."/>
            <person name="Lucas S."/>
            <person name="Lapidus A."/>
            <person name="Barry K."/>
            <person name="Detter J.C."/>
            <person name="Glavina del Rio T."/>
            <person name="Hammon N."/>
            <person name="Israni S."/>
            <person name="Dalin E."/>
            <person name="Tice H."/>
            <person name="Bruce D."/>
            <person name="Pitluck S."/>
            <person name="Richardson P."/>
        </authorList>
    </citation>
    <scope>NUCLEOTIDE SEQUENCE [LARGE SCALE GENOMIC DNA]</scope>
    <source>
        <strain evidence="1">DSM 684</strain>
    </source>
</reference>
<comment type="caution">
    <text evidence="1">The sequence shown here is derived from an EMBL/GenBank/DDBJ whole genome shotgun (WGS) entry which is preliminary data.</text>
</comment>
<evidence type="ECO:0000313" key="1">
    <source>
        <dbReference type="EMBL" id="EAT16823.1"/>
    </source>
</evidence>
<protein>
    <submittedName>
        <fullName evidence="1">Uncharacterized protein</fullName>
    </submittedName>
</protein>
<organism evidence="1 2">
    <name type="scientific">Desulfuromonas acetoxidans (strain DSM 684 / 11070)</name>
    <dbReference type="NCBI Taxonomy" id="281689"/>
    <lineage>
        <taxon>Bacteria</taxon>
        <taxon>Pseudomonadati</taxon>
        <taxon>Thermodesulfobacteriota</taxon>
        <taxon>Desulfuromonadia</taxon>
        <taxon>Desulfuromonadales</taxon>
        <taxon>Desulfuromonadaceae</taxon>
        <taxon>Desulfuromonas</taxon>
    </lineage>
</organism>
<gene>
    <name evidence="1" type="ORF">Dace_2075</name>
</gene>
<dbReference type="Proteomes" id="UP000005695">
    <property type="component" value="Unassembled WGS sequence"/>
</dbReference>
<reference evidence="1" key="1">
    <citation type="submission" date="2006-05" db="EMBL/GenBank/DDBJ databases">
        <title>Annotation of the draft genome assembly of Desulfuromonas acetoxidans DSM 684.</title>
        <authorList>
            <consortium name="US DOE Joint Genome Institute (JGI-ORNL)"/>
            <person name="Larimer F."/>
            <person name="Land M."/>
            <person name="Hauser L."/>
        </authorList>
    </citation>
    <scope>NUCLEOTIDE SEQUENCE [LARGE SCALE GENOMIC DNA]</scope>
    <source>
        <strain evidence="1">DSM 684</strain>
    </source>
</reference>
<keyword evidence="2" id="KW-1185">Reference proteome</keyword>
<name>Q1K2Q8_DESA6</name>
<dbReference type="RefSeq" id="WP_005998278.1">
    <property type="nucleotide sequence ID" value="NZ_AAEW02000003.1"/>
</dbReference>
<dbReference type="OrthoDB" id="113180at2"/>
<sequence length="98" mass="11097">MIDTFIKAIPFAYDKLDKTNFTINVEITGCCGGTYTLEKIDRSTAFIDDLESKNKVSISQEEFWKLVTNSKPKSDIKFECRGDKEITDQFLAVVAVMS</sequence>
<dbReference type="EMBL" id="AAEW02000003">
    <property type="protein sequence ID" value="EAT16823.1"/>
    <property type="molecule type" value="Genomic_DNA"/>
</dbReference>